<feature type="domain" description="Recombinase" evidence="3">
    <location>
        <begin position="164"/>
        <end position="300"/>
    </location>
</feature>
<dbReference type="Gene3D" id="3.40.50.1390">
    <property type="entry name" value="Resolvase, N-terminal catalytic domain"/>
    <property type="match status" value="1"/>
</dbReference>
<feature type="coiled-coil region" evidence="1">
    <location>
        <begin position="391"/>
        <end position="458"/>
    </location>
</feature>
<dbReference type="RefSeq" id="WP_031411329.1">
    <property type="nucleotide sequence ID" value="NZ_CP011074.1"/>
</dbReference>
<gene>
    <name evidence="4" type="ORF">EX87_02670</name>
</gene>
<dbReference type="PROSITE" id="PS51737">
    <property type="entry name" value="RECOMBINASE_DNA_BIND"/>
    <property type="match status" value="1"/>
</dbReference>
<dbReference type="Gene3D" id="3.90.1750.20">
    <property type="entry name" value="Putative Large Serine Recombinase, Chain B, Domain 2"/>
    <property type="match status" value="1"/>
</dbReference>
<dbReference type="GO" id="GO:0003677">
    <property type="term" value="F:DNA binding"/>
    <property type="evidence" value="ECO:0007669"/>
    <property type="project" value="InterPro"/>
</dbReference>
<accession>A0A0F7BYW0</accession>
<evidence type="ECO:0000259" key="2">
    <source>
        <dbReference type="PROSITE" id="PS51736"/>
    </source>
</evidence>
<proteinExistence type="predicted"/>
<evidence type="ECO:0000256" key="1">
    <source>
        <dbReference type="SAM" id="Coils"/>
    </source>
</evidence>
<dbReference type="AlphaFoldDB" id="A0A0F7BYW0"/>
<dbReference type="PANTHER" id="PTHR30461">
    <property type="entry name" value="DNA-INVERTASE FROM LAMBDOID PROPHAGE"/>
    <property type="match status" value="1"/>
</dbReference>
<dbReference type="InterPro" id="IPR011109">
    <property type="entry name" value="DNA_bind_recombinase_dom"/>
</dbReference>
<dbReference type="PANTHER" id="PTHR30461:SF23">
    <property type="entry name" value="DNA RECOMBINASE-RELATED"/>
    <property type="match status" value="1"/>
</dbReference>
<sequence>MNRPLIKCAIYTRVSTDHQADSTINQEAQGREYISRLGPEYDKTDIIVYRDEVVSGYYTSVFDRAEMKRAIQDAKENKFKLLIFKEVSRVGRDKQENPAIIGVFEQYGVRVIAINDNYDSLNKDNITFDILSVLSEQESKKISSRVSSARRQKARRGQWGGEAPIGYKVNRETKKLEIDPENCYIPKLIFDLYVNHGLGTFKVAEHLNGHGIRTKNRNLWGRVSINRVIKNQAYIGNVVYGTRRNALQREYDDTGKMSKKKIQIKIDKTEWEVVEDVHEPIIDKETFYKAQKILLSKSHGRAPRRAYHPLTGILFCAKCGQGMVCQKRMYKGKEYRYYICKTYHKYGRSVCSQANVNADVLEQDVINIVKNELNSIPADKIEITGSKTNDIERLGQEIKKNNFKKEKLKKDQIDIFNQRELFDESTYQQQMLEIKSQINRIDEEIQIIENQIKVLMEQVEASSALDYLIEEVKKISLNDQEKLRVLLHDIIKRIELKEKHLQIEFNYDFR</sequence>
<dbReference type="Pfam" id="PF13408">
    <property type="entry name" value="Zn_ribbon_recom"/>
    <property type="match status" value="1"/>
</dbReference>
<dbReference type="SMART" id="SM00857">
    <property type="entry name" value="Resolvase"/>
    <property type="match status" value="1"/>
</dbReference>
<dbReference type="Pfam" id="PF00239">
    <property type="entry name" value="Resolvase"/>
    <property type="match status" value="1"/>
</dbReference>
<dbReference type="EMBL" id="CP011074">
    <property type="protein sequence ID" value="AKF92700.1"/>
    <property type="molecule type" value="Genomic_DNA"/>
</dbReference>
<evidence type="ECO:0000259" key="3">
    <source>
        <dbReference type="PROSITE" id="PS51737"/>
    </source>
</evidence>
<dbReference type="CDD" id="cd00338">
    <property type="entry name" value="Ser_Recombinase"/>
    <property type="match status" value="1"/>
</dbReference>
<keyword evidence="1" id="KW-0175">Coiled coil</keyword>
<dbReference type="PROSITE" id="PS51736">
    <property type="entry name" value="RECOMBINASES_3"/>
    <property type="match status" value="1"/>
</dbReference>
<evidence type="ECO:0000313" key="4">
    <source>
        <dbReference type="EMBL" id="AKF92700.1"/>
    </source>
</evidence>
<reference evidence="4" key="1">
    <citation type="submission" date="2015-03" db="EMBL/GenBank/DDBJ databases">
        <title>MIGS Cultured Bacterial/Archaeal sample from Brevibacillus laterosporus.</title>
        <authorList>
            <person name="Zeng D."/>
            <person name="Zhu L."/>
            <person name="Dong G."/>
            <person name="Ye W."/>
            <person name="Ren D."/>
            <person name="Wu L."/>
            <person name="Xu J."/>
            <person name="Li G."/>
            <person name="Guo L."/>
        </authorList>
    </citation>
    <scope>NUCLEOTIDE SEQUENCE</scope>
    <source>
        <strain evidence="4">B9</strain>
    </source>
</reference>
<dbReference type="InterPro" id="IPR006119">
    <property type="entry name" value="Resolv_N"/>
</dbReference>
<dbReference type="InterPro" id="IPR038109">
    <property type="entry name" value="DNA_bind_recomb_sf"/>
</dbReference>
<organism evidence="4">
    <name type="scientific">Brevibacillus laterosporus</name>
    <name type="common">Bacillus laterosporus</name>
    <dbReference type="NCBI Taxonomy" id="1465"/>
    <lineage>
        <taxon>Bacteria</taxon>
        <taxon>Bacillati</taxon>
        <taxon>Bacillota</taxon>
        <taxon>Bacilli</taxon>
        <taxon>Bacillales</taxon>
        <taxon>Paenibacillaceae</taxon>
        <taxon>Brevibacillus</taxon>
    </lineage>
</organism>
<dbReference type="InterPro" id="IPR025827">
    <property type="entry name" value="Zn_ribbon_recom_dom"/>
</dbReference>
<dbReference type="SUPFAM" id="SSF53041">
    <property type="entry name" value="Resolvase-like"/>
    <property type="match status" value="1"/>
</dbReference>
<dbReference type="GO" id="GO:0000150">
    <property type="term" value="F:DNA strand exchange activity"/>
    <property type="evidence" value="ECO:0007669"/>
    <property type="project" value="InterPro"/>
</dbReference>
<protein>
    <submittedName>
        <fullName evidence="4">Site-specific recombinase</fullName>
    </submittedName>
</protein>
<dbReference type="Pfam" id="PF07508">
    <property type="entry name" value="Recombinase"/>
    <property type="match status" value="1"/>
</dbReference>
<feature type="domain" description="Resolvase/invertase-type recombinase catalytic" evidence="2">
    <location>
        <begin position="7"/>
        <end position="157"/>
    </location>
</feature>
<dbReference type="InterPro" id="IPR050639">
    <property type="entry name" value="SSR_resolvase"/>
</dbReference>
<dbReference type="InterPro" id="IPR036162">
    <property type="entry name" value="Resolvase-like_N_sf"/>
</dbReference>
<name>A0A0F7BYW0_BRELA</name>